<sequence length="637" mass="69249">MNSKLKRSYPFDLYLVHSAVEANQIGGIANSEVPLHKKMSITAAPSVNVSSTHQSWAAADTLNSATTPASNYKRDSYSNNDSIVVSTPVEMIKKPVSAPNVVTSSSKGRRNMKNLQLVVPPVRSSISAPNSPQIPPTSGAHSHNRRPSTPICVYQNKPSEHANNGQGAADPMALISRTENEIGEDSPYNEGPICILPHLYLGTELNAANRPMLNRLNIEFILNVGKEVEVPYLDEINGLGSNNNANDDHEDQSNLSDQISPGLSTSSSLSSDHSYQTAASSPSIHIDSPLFPRSPFALAPSNSIKRVSLTSSRSNSMSLTLAQRSLASGILLTVPGTKEFKPIKYKKFFWTHNQENLIADFIPAFAFIDEARSAGRNILVHCQCGVSRSASLIIAYVMKMNRMTLNQAYEFVKDRSSYISPNMSLVYQLVDFEKTLKLSNSTVNAKNKSERAITHSRNSSIESDLLLSGSGRFHVITAPKPSSPLSISPLSAPTNSLLPTSTSYSPLLSPPLHSLRPRSPSSPAERISSASLNSPLSPTFPIKKTSLSFFKSNDNPPSPPLPISFSDYDFSLFPFASRQSLIIDNNNNNNDNVVILGAQEQPGFFDSGLKLDSIFSPTRTTSPVTTPSFNDLLWSDD</sequence>
<dbReference type="SUPFAM" id="SSF52799">
    <property type="entry name" value="(Phosphotyrosine protein) phosphatases II"/>
    <property type="match status" value="1"/>
</dbReference>
<gene>
    <name evidence="8" type="ORF">AGERDE_LOCUS3387</name>
</gene>
<feature type="domain" description="Tyrosine specific protein phosphatases" evidence="7">
    <location>
        <begin position="359"/>
        <end position="415"/>
    </location>
</feature>
<dbReference type="GO" id="GO:0033550">
    <property type="term" value="F:MAP kinase tyrosine phosphatase activity"/>
    <property type="evidence" value="ECO:0007669"/>
    <property type="project" value="TreeGrafter"/>
</dbReference>
<dbReference type="PROSITE" id="PS00383">
    <property type="entry name" value="TYR_PHOSPHATASE_1"/>
    <property type="match status" value="1"/>
</dbReference>
<feature type="region of interest" description="Disordered" evidence="5">
    <location>
        <begin position="508"/>
        <end position="532"/>
    </location>
</feature>
<dbReference type="GO" id="GO:0008330">
    <property type="term" value="F:protein tyrosine/threonine phosphatase activity"/>
    <property type="evidence" value="ECO:0007669"/>
    <property type="project" value="TreeGrafter"/>
</dbReference>
<proteinExistence type="inferred from homology"/>
<feature type="region of interest" description="Disordered" evidence="5">
    <location>
        <begin position="241"/>
        <end position="275"/>
    </location>
</feature>
<comment type="similarity">
    <text evidence="1">Belongs to the protein-tyrosine phosphatase family. Non-receptor class dual specificity subfamily.</text>
</comment>
<dbReference type="InterPro" id="IPR000387">
    <property type="entry name" value="Tyr_Pase_dom"/>
</dbReference>
<dbReference type="EC" id="3.1.3.48" evidence="2"/>
<evidence type="ECO:0000256" key="4">
    <source>
        <dbReference type="ARBA" id="ARBA00022912"/>
    </source>
</evidence>
<dbReference type="EMBL" id="CAJVPL010000330">
    <property type="protein sequence ID" value="CAG8484044.1"/>
    <property type="molecule type" value="Genomic_DNA"/>
</dbReference>
<dbReference type="GO" id="GO:0017017">
    <property type="term" value="F:MAP kinase tyrosine/serine/threonine phosphatase activity"/>
    <property type="evidence" value="ECO:0007669"/>
    <property type="project" value="TreeGrafter"/>
</dbReference>
<dbReference type="GO" id="GO:0005737">
    <property type="term" value="C:cytoplasm"/>
    <property type="evidence" value="ECO:0007669"/>
    <property type="project" value="TreeGrafter"/>
</dbReference>
<dbReference type="PROSITE" id="PS50054">
    <property type="entry name" value="TYR_PHOSPHATASE_DUAL"/>
    <property type="match status" value="1"/>
</dbReference>
<dbReference type="InterPro" id="IPR000340">
    <property type="entry name" value="Dual-sp_phosphatase_cat-dom"/>
</dbReference>
<evidence type="ECO:0000259" key="6">
    <source>
        <dbReference type="PROSITE" id="PS50054"/>
    </source>
</evidence>
<evidence type="ECO:0000256" key="5">
    <source>
        <dbReference type="SAM" id="MobiDB-lite"/>
    </source>
</evidence>
<feature type="compositionally biased region" description="Low complexity" evidence="5">
    <location>
        <begin position="260"/>
        <end position="274"/>
    </location>
</feature>
<feature type="region of interest" description="Disordered" evidence="5">
    <location>
        <begin position="123"/>
        <end position="168"/>
    </location>
</feature>
<keyword evidence="9" id="KW-1185">Reference proteome</keyword>
<reference evidence="8" key="1">
    <citation type="submission" date="2021-06" db="EMBL/GenBank/DDBJ databases">
        <authorList>
            <person name="Kallberg Y."/>
            <person name="Tangrot J."/>
            <person name="Rosling A."/>
        </authorList>
    </citation>
    <scope>NUCLEOTIDE SEQUENCE</scope>
    <source>
        <strain evidence="8">MT106</strain>
    </source>
</reference>
<evidence type="ECO:0000256" key="1">
    <source>
        <dbReference type="ARBA" id="ARBA00008601"/>
    </source>
</evidence>
<dbReference type="InterPro" id="IPR029021">
    <property type="entry name" value="Prot-tyrosine_phosphatase-like"/>
</dbReference>
<dbReference type="InterPro" id="IPR020422">
    <property type="entry name" value="TYR_PHOSPHATASE_DUAL_dom"/>
</dbReference>
<dbReference type="OrthoDB" id="2017893at2759"/>
<name>A0A9N8WEN8_9GLOM</name>
<dbReference type="InterPro" id="IPR016130">
    <property type="entry name" value="Tyr_Pase_AS"/>
</dbReference>
<protein>
    <recommendedName>
        <fullName evidence="2">protein-tyrosine-phosphatase</fullName>
        <ecNumber evidence="2">3.1.3.48</ecNumber>
    </recommendedName>
</protein>
<organism evidence="8 9">
    <name type="scientific">Ambispora gerdemannii</name>
    <dbReference type="NCBI Taxonomy" id="144530"/>
    <lineage>
        <taxon>Eukaryota</taxon>
        <taxon>Fungi</taxon>
        <taxon>Fungi incertae sedis</taxon>
        <taxon>Mucoromycota</taxon>
        <taxon>Glomeromycotina</taxon>
        <taxon>Glomeromycetes</taxon>
        <taxon>Archaeosporales</taxon>
        <taxon>Ambisporaceae</taxon>
        <taxon>Ambispora</taxon>
    </lineage>
</organism>
<feature type="domain" description="Tyrosine-protein phosphatase" evidence="6">
    <location>
        <begin position="191"/>
        <end position="438"/>
    </location>
</feature>
<keyword evidence="3" id="KW-0378">Hydrolase</keyword>
<dbReference type="Proteomes" id="UP000789831">
    <property type="component" value="Unassembled WGS sequence"/>
</dbReference>
<dbReference type="Gene3D" id="3.90.190.10">
    <property type="entry name" value="Protein tyrosine phosphatase superfamily"/>
    <property type="match status" value="2"/>
</dbReference>
<evidence type="ECO:0000313" key="9">
    <source>
        <dbReference type="Proteomes" id="UP000789831"/>
    </source>
</evidence>
<dbReference type="GO" id="GO:0043409">
    <property type="term" value="P:negative regulation of MAPK cascade"/>
    <property type="evidence" value="ECO:0007669"/>
    <property type="project" value="TreeGrafter"/>
</dbReference>
<dbReference type="Pfam" id="PF00782">
    <property type="entry name" value="DSPc"/>
    <property type="match status" value="1"/>
</dbReference>
<comment type="caution">
    <text evidence="8">The sequence shown here is derived from an EMBL/GenBank/DDBJ whole genome shotgun (WGS) entry which is preliminary data.</text>
</comment>
<dbReference type="PANTHER" id="PTHR10159:SF519">
    <property type="entry name" value="DUAL SPECIFICITY PROTEIN PHOSPHATASE MPK3"/>
    <property type="match status" value="1"/>
</dbReference>
<dbReference type="PANTHER" id="PTHR10159">
    <property type="entry name" value="DUAL SPECIFICITY PROTEIN PHOSPHATASE"/>
    <property type="match status" value="1"/>
</dbReference>
<dbReference type="PROSITE" id="PS50056">
    <property type="entry name" value="TYR_PHOSPHATASE_2"/>
    <property type="match status" value="1"/>
</dbReference>
<dbReference type="AlphaFoldDB" id="A0A9N8WEN8"/>
<keyword evidence="4" id="KW-0904">Protein phosphatase</keyword>
<dbReference type="SMART" id="SM00195">
    <property type="entry name" value="DSPc"/>
    <property type="match status" value="1"/>
</dbReference>
<evidence type="ECO:0000256" key="2">
    <source>
        <dbReference type="ARBA" id="ARBA00013064"/>
    </source>
</evidence>
<evidence type="ECO:0000259" key="7">
    <source>
        <dbReference type="PROSITE" id="PS50056"/>
    </source>
</evidence>
<accession>A0A9N8WEN8</accession>
<evidence type="ECO:0000256" key="3">
    <source>
        <dbReference type="ARBA" id="ARBA00022801"/>
    </source>
</evidence>
<evidence type="ECO:0000313" key="8">
    <source>
        <dbReference type="EMBL" id="CAG8484044.1"/>
    </source>
</evidence>